<dbReference type="RefSeq" id="WP_139106289.1">
    <property type="nucleotide sequence ID" value="NZ_VDFR01000075.1"/>
</dbReference>
<proteinExistence type="predicted"/>
<dbReference type="Proteomes" id="UP000306740">
    <property type="component" value="Unassembled WGS sequence"/>
</dbReference>
<dbReference type="EMBL" id="VDFR01000127">
    <property type="protein sequence ID" value="TNC37499.1"/>
    <property type="molecule type" value="Genomic_DNA"/>
</dbReference>
<organism evidence="1 3">
    <name type="scientific">Mumia zhuanghuii</name>
    <dbReference type="NCBI Taxonomy" id="2585211"/>
    <lineage>
        <taxon>Bacteria</taxon>
        <taxon>Bacillati</taxon>
        <taxon>Actinomycetota</taxon>
        <taxon>Actinomycetes</taxon>
        <taxon>Propionibacteriales</taxon>
        <taxon>Nocardioidaceae</taxon>
        <taxon>Mumia</taxon>
    </lineage>
</organism>
<gene>
    <name evidence="2" type="ORF">FHE65_17015</name>
    <name evidence="1" type="ORF">FHE65_25115</name>
</gene>
<dbReference type="OrthoDB" id="9797456at2"/>
<evidence type="ECO:0000313" key="1">
    <source>
        <dbReference type="EMBL" id="TNC37499.1"/>
    </source>
</evidence>
<dbReference type="Gene3D" id="3.40.630.30">
    <property type="match status" value="1"/>
</dbReference>
<evidence type="ECO:0000313" key="2">
    <source>
        <dbReference type="EMBL" id="TNC44174.1"/>
    </source>
</evidence>
<dbReference type="AlphaFoldDB" id="A0A5C4MEX2"/>
<dbReference type="EMBL" id="VDFR01000075">
    <property type="protein sequence ID" value="TNC44174.1"/>
    <property type="molecule type" value="Genomic_DNA"/>
</dbReference>
<accession>A0A5C4MEX2</accession>
<protein>
    <recommendedName>
        <fullName evidence="4">GNAT family N-acetyltransferase</fullName>
    </recommendedName>
</protein>
<evidence type="ECO:0000313" key="3">
    <source>
        <dbReference type="Proteomes" id="UP000306740"/>
    </source>
</evidence>
<evidence type="ECO:0008006" key="4">
    <source>
        <dbReference type="Google" id="ProtNLM"/>
    </source>
</evidence>
<reference evidence="1 3" key="1">
    <citation type="submission" date="2019-05" db="EMBL/GenBank/DDBJ databases">
        <title>Mumia sp. nov., isolated from the intestinal contents of plateau pika (Ochotona curzoniae) in the Qinghai-Tibet plateau of China.</title>
        <authorList>
            <person name="Tian Z."/>
        </authorList>
    </citation>
    <scope>NUCLEOTIDE SEQUENCE [LARGE SCALE GENOMIC DNA]</scope>
    <source>
        <strain evidence="3">527</strain>
        <strain evidence="1">Z527</strain>
    </source>
</reference>
<name>A0A5C4MEX2_9ACTN</name>
<sequence length="213" mass="21062">MTTCTSPSVTVRPAGLVDITVTARLLESSAPEIDLDGDGVPDGPADPEVAASVTRMALSHVALPHGQLWVAERDGVLEAASVWMPAAGSGAGDGLRDVLVRELHGPSLAAALDPGVEVRAALAGASPEVAVLLEGIGPEQVLGAMGVAPHVPAADAAELLHATIVPALDALDGVAAAASLDPGRVEVLKAAGFVAVGSVDVGAGHTLWVGRAG</sequence>
<comment type="caution">
    <text evidence="1">The sequence shown here is derived from an EMBL/GenBank/DDBJ whole genome shotgun (WGS) entry which is preliminary data.</text>
</comment>